<feature type="transmembrane region" description="Helical" evidence="1">
    <location>
        <begin position="6"/>
        <end position="24"/>
    </location>
</feature>
<evidence type="ECO:0000313" key="3">
    <source>
        <dbReference type="Proteomes" id="UP000271241"/>
    </source>
</evidence>
<feature type="transmembrane region" description="Helical" evidence="1">
    <location>
        <begin position="164"/>
        <end position="183"/>
    </location>
</feature>
<keyword evidence="3" id="KW-1185">Reference proteome</keyword>
<proteinExistence type="predicted"/>
<accession>A0A4P9XLW9</accession>
<keyword evidence="1" id="KW-1133">Transmembrane helix</keyword>
<feature type="transmembrane region" description="Helical" evidence="1">
    <location>
        <begin position="110"/>
        <end position="128"/>
    </location>
</feature>
<gene>
    <name evidence="2" type="ORF">THASP1DRAFT_25304</name>
</gene>
<keyword evidence="1" id="KW-0812">Transmembrane</keyword>
<reference evidence="3" key="1">
    <citation type="journal article" date="2018" name="Nat. Microbiol.">
        <title>Leveraging single-cell genomics to expand the fungal tree of life.</title>
        <authorList>
            <person name="Ahrendt S.R."/>
            <person name="Quandt C.A."/>
            <person name="Ciobanu D."/>
            <person name="Clum A."/>
            <person name="Salamov A."/>
            <person name="Andreopoulos B."/>
            <person name="Cheng J.F."/>
            <person name="Woyke T."/>
            <person name="Pelin A."/>
            <person name="Henrissat B."/>
            <person name="Reynolds N.K."/>
            <person name="Benny G.L."/>
            <person name="Smith M.E."/>
            <person name="James T.Y."/>
            <person name="Grigoriev I.V."/>
        </authorList>
    </citation>
    <scope>NUCLEOTIDE SEQUENCE [LARGE SCALE GENOMIC DNA]</scope>
    <source>
        <strain evidence="3">RSA 1356</strain>
    </source>
</reference>
<sequence>QPDFSLYLNAIAYLFYFITLAILIARWTTSMQHEIGNSAKWARLITYISIGLVILTTIANIIVVKHAQQRIRDAIYNISTAPNVSDINEMISNIMSEYVVPLNALYGLDISYVTLLCLVSIWMFLICPRESKVAGSNKKRWQIGMAVIVWLLFILYVALANLSLGIVTFVFILLLGIVTLYPAHTLSGHAEPPASLHNPEISQAEV</sequence>
<feature type="transmembrane region" description="Helical" evidence="1">
    <location>
        <begin position="44"/>
        <end position="63"/>
    </location>
</feature>
<protein>
    <submittedName>
        <fullName evidence="2">Uncharacterized protein</fullName>
    </submittedName>
</protein>
<feature type="non-terminal residue" evidence="2">
    <location>
        <position position="1"/>
    </location>
</feature>
<evidence type="ECO:0000256" key="1">
    <source>
        <dbReference type="SAM" id="Phobius"/>
    </source>
</evidence>
<dbReference type="EMBL" id="KZ992901">
    <property type="protein sequence ID" value="RKP06351.1"/>
    <property type="molecule type" value="Genomic_DNA"/>
</dbReference>
<name>A0A4P9XLW9_9FUNG</name>
<evidence type="ECO:0000313" key="2">
    <source>
        <dbReference type="EMBL" id="RKP06351.1"/>
    </source>
</evidence>
<keyword evidence="1" id="KW-0472">Membrane</keyword>
<organism evidence="2 3">
    <name type="scientific">Thamnocephalis sphaerospora</name>
    <dbReference type="NCBI Taxonomy" id="78915"/>
    <lineage>
        <taxon>Eukaryota</taxon>
        <taxon>Fungi</taxon>
        <taxon>Fungi incertae sedis</taxon>
        <taxon>Zoopagomycota</taxon>
        <taxon>Zoopagomycotina</taxon>
        <taxon>Zoopagomycetes</taxon>
        <taxon>Zoopagales</taxon>
        <taxon>Sigmoideomycetaceae</taxon>
        <taxon>Thamnocephalis</taxon>
    </lineage>
</organism>
<dbReference type="Proteomes" id="UP000271241">
    <property type="component" value="Unassembled WGS sequence"/>
</dbReference>
<dbReference type="AlphaFoldDB" id="A0A4P9XLW9"/>
<feature type="transmembrane region" description="Helical" evidence="1">
    <location>
        <begin position="140"/>
        <end position="158"/>
    </location>
</feature>